<evidence type="ECO:0000256" key="11">
    <source>
        <dbReference type="ARBA" id="ARBA00023316"/>
    </source>
</evidence>
<dbReference type="Gene3D" id="3.30.470.20">
    <property type="entry name" value="ATP-grasp fold, B domain"/>
    <property type="match status" value="1"/>
</dbReference>
<comment type="caution">
    <text evidence="18">The sequence shown here is derived from an EMBL/GenBank/DDBJ whole genome shotgun (WGS) entry which is preliminary data.</text>
</comment>
<dbReference type="SUPFAM" id="SSF52440">
    <property type="entry name" value="PreATP-grasp domain"/>
    <property type="match status" value="1"/>
</dbReference>
<comment type="similarity">
    <text evidence="2 12">Belongs to the D-alanine--D-alanine ligase family.</text>
</comment>
<dbReference type="SUPFAM" id="SSF56059">
    <property type="entry name" value="Glutathione synthetase ATP-binding domain-like"/>
    <property type="match status" value="1"/>
</dbReference>
<dbReference type="GO" id="GO:0009252">
    <property type="term" value="P:peptidoglycan biosynthetic process"/>
    <property type="evidence" value="ECO:0007669"/>
    <property type="project" value="UniProtKB-UniRule"/>
</dbReference>
<feature type="binding site" evidence="15">
    <location>
        <position position="315"/>
    </location>
    <ligand>
        <name>Mg(2+)</name>
        <dbReference type="ChEBI" id="CHEBI:18420"/>
        <label>2</label>
    </ligand>
</feature>
<comment type="pathway">
    <text evidence="12">Cell wall biogenesis; peptidoglycan biosynthesis.</text>
</comment>
<feature type="active site" evidence="13">
    <location>
        <position position="324"/>
    </location>
</feature>
<dbReference type="PROSITE" id="PS00844">
    <property type="entry name" value="DALA_DALA_LIGASE_2"/>
    <property type="match status" value="1"/>
</dbReference>
<comment type="cofactor">
    <cofactor evidence="1">
        <name>Mn(2+)</name>
        <dbReference type="ChEBI" id="CHEBI:29035"/>
    </cofactor>
</comment>
<feature type="binding site" evidence="15">
    <location>
        <position position="299"/>
    </location>
    <ligand>
        <name>Mg(2+)</name>
        <dbReference type="ChEBI" id="CHEBI:18420"/>
        <label>1</label>
    </ligand>
</feature>
<dbReference type="HAMAP" id="MF_00047">
    <property type="entry name" value="Dala_Dala_lig"/>
    <property type="match status" value="1"/>
</dbReference>
<evidence type="ECO:0000256" key="6">
    <source>
        <dbReference type="ARBA" id="ARBA00022840"/>
    </source>
</evidence>
<dbReference type="EMBL" id="VUNH01000003">
    <property type="protein sequence ID" value="MST55228.1"/>
    <property type="molecule type" value="Genomic_DNA"/>
</dbReference>
<gene>
    <name evidence="12" type="primary">ddl</name>
    <name evidence="18" type="ORF">FYJ74_04130</name>
</gene>
<dbReference type="InterPro" id="IPR011095">
    <property type="entry name" value="Dala_Dala_lig_C"/>
</dbReference>
<name>A0A6L5YB36_9BACT</name>
<evidence type="ECO:0000256" key="13">
    <source>
        <dbReference type="PIRSR" id="PIRSR039102-1"/>
    </source>
</evidence>
<evidence type="ECO:0000256" key="9">
    <source>
        <dbReference type="ARBA" id="ARBA00022984"/>
    </source>
</evidence>
<dbReference type="Pfam" id="PF01820">
    <property type="entry name" value="Dala_Dala_lig_N"/>
    <property type="match status" value="1"/>
</dbReference>
<evidence type="ECO:0000256" key="14">
    <source>
        <dbReference type="PIRSR" id="PIRSR039102-2"/>
    </source>
</evidence>
<feature type="domain" description="ATP-grasp" evidence="17">
    <location>
        <begin position="141"/>
        <end position="346"/>
    </location>
</feature>
<reference evidence="18 19" key="1">
    <citation type="submission" date="2019-08" db="EMBL/GenBank/DDBJ databases">
        <title>In-depth cultivation of the pig gut microbiome towards novel bacterial diversity and tailored functional studies.</title>
        <authorList>
            <person name="Wylensek D."/>
            <person name="Hitch T.C.A."/>
            <person name="Clavel T."/>
        </authorList>
    </citation>
    <scope>NUCLEOTIDE SEQUENCE [LARGE SCALE GENOMIC DNA]</scope>
    <source>
        <strain evidence="18 19">SM-530-WT-4B</strain>
    </source>
</reference>
<evidence type="ECO:0000313" key="18">
    <source>
        <dbReference type="EMBL" id="MST55228.1"/>
    </source>
</evidence>
<dbReference type="UniPathway" id="UPA00219"/>
<feature type="active site" evidence="13">
    <location>
        <position position="189"/>
    </location>
</feature>
<dbReference type="GO" id="GO:0046872">
    <property type="term" value="F:metal ion binding"/>
    <property type="evidence" value="ECO:0007669"/>
    <property type="project" value="UniProtKB-KW"/>
</dbReference>
<dbReference type="FunFam" id="3.30.470.20:FF:000008">
    <property type="entry name" value="D-alanine--D-alanine ligase"/>
    <property type="match status" value="1"/>
</dbReference>
<keyword evidence="6 16" id="KW-0067">ATP-binding</keyword>
<evidence type="ECO:0000256" key="8">
    <source>
        <dbReference type="ARBA" id="ARBA00022960"/>
    </source>
</evidence>
<keyword evidence="9 12" id="KW-0573">Peptidoglycan synthesis</keyword>
<dbReference type="InterPro" id="IPR013815">
    <property type="entry name" value="ATP_grasp_subdomain_1"/>
</dbReference>
<feature type="binding site" evidence="15">
    <location>
        <position position="313"/>
    </location>
    <ligand>
        <name>Mg(2+)</name>
        <dbReference type="ChEBI" id="CHEBI:18420"/>
        <label>2</label>
    </ligand>
</feature>
<keyword evidence="8 12" id="KW-0133">Cell shape</keyword>
<feature type="binding site" evidence="14">
    <location>
        <begin position="219"/>
        <end position="226"/>
    </location>
    <ligand>
        <name>ATP</name>
        <dbReference type="ChEBI" id="CHEBI:30616"/>
    </ligand>
</feature>
<keyword evidence="12" id="KW-0963">Cytoplasm</keyword>
<dbReference type="RefSeq" id="WP_154528325.1">
    <property type="nucleotide sequence ID" value="NZ_VUNH01000003.1"/>
</dbReference>
<dbReference type="Pfam" id="PF07478">
    <property type="entry name" value="Dala_Dala_lig_C"/>
    <property type="match status" value="1"/>
</dbReference>
<dbReference type="EC" id="6.3.2.4" evidence="12"/>
<dbReference type="NCBIfam" id="TIGR01205">
    <property type="entry name" value="D_ala_D_alaTIGR"/>
    <property type="match status" value="1"/>
</dbReference>
<proteinExistence type="inferred from homology"/>
<dbReference type="InterPro" id="IPR000291">
    <property type="entry name" value="D-Ala_lig_Van_CS"/>
</dbReference>
<dbReference type="GO" id="GO:0008716">
    <property type="term" value="F:D-alanine-D-alanine ligase activity"/>
    <property type="evidence" value="ECO:0007669"/>
    <property type="project" value="UniProtKB-UniRule"/>
</dbReference>
<feature type="binding site" evidence="14">
    <location>
        <begin position="181"/>
        <end position="183"/>
    </location>
    <ligand>
        <name>ATP</name>
        <dbReference type="ChEBI" id="CHEBI:30616"/>
    </ligand>
</feature>
<evidence type="ECO:0000256" key="12">
    <source>
        <dbReference type="HAMAP-Rule" id="MF_00047"/>
    </source>
</evidence>
<organism evidence="18 19">
    <name type="scientific">Pyramidobacter porci</name>
    <dbReference type="NCBI Taxonomy" id="2605789"/>
    <lineage>
        <taxon>Bacteria</taxon>
        <taxon>Thermotogati</taxon>
        <taxon>Synergistota</taxon>
        <taxon>Synergistia</taxon>
        <taxon>Synergistales</taxon>
        <taxon>Dethiosulfovibrionaceae</taxon>
        <taxon>Pyramidobacter</taxon>
    </lineage>
</organism>
<evidence type="ECO:0000256" key="5">
    <source>
        <dbReference type="ARBA" id="ARBA00022741"/>
    </source>
</evidence>
<dbReference type="InterPro" id="IPR005905">
    <property type="entry name" value="D_ala_D_ala"/>
</dbReference>
<sequence>METKKKVALLFGGQSSEHEVSCVSGATVARNIDREKYNLLLIGITKEGRWLHVESVDQIASGEWRQSRKGAALLPDAALKSVLLSDEGRFSLERVDVLFPVLHGLYGEDGCPQGIAELAQIPYVGCDVLSSAATMDKATTKAVLERCGIPQARYAAFRREELDDMDGVVRRIESALSYPVFVKPSNAGSSCGVSKAGSRAQLVEALELAAAQDCKVIAEETIVGRELECALLGGWDAEASGVGEILAGAEFYDYDAKYRSSASRTVVDAPLPAGKREEIRAMAKKIFRAMDCRGLSRADFFLEKGTERVVFNEINTIPGFTAISMYPKLWEAAGVPLPALVEKLIEGAAVTRRRR</sequence>
<dbReference type="GO" id="GO:0071555">
    <property type="term" value="P:cell wall organization"/>
    <property type="evidence" value="ECO:0007669"/>
    <property type="project" value="UniProtKB-KW"/>
</dbReference>
<dbReference type="InterPro" id="IPR016185">
    <property type="entry name" value="PreATP-grasp_dom_sf"/>
</dbReference>
<evidence type="ECO:0000256" key="3">
    <source>
        <dbReference type="ARBA" id="ARBA00022598"/>
    </source>
</evidence>
<comment type="cofactor">
    <cofactor evidence="15">
        <name>Mg(2+)</name>
        <dbReference type="ChEBI" id="CHEBI:18420"/>
    </cofactor>
    <cofactor evidence="15">
        <name>Mn(2+)</name>
        <dbReference type="ChEBI" id="CHEBI:29035"/>
    </cofactor>
    <text evidence="15">Binds 2 magnesium or manganese ions per subunit.</text>
</comment>
<feature type="binding site" evidence="14">
    <location>
        <begin position="312"/>
        <end position="313"/>
    </location>
    <ligand>
        <name>ATP</name>
        <dbReference type="ChEBI" id="CHEBI:30616"/>
    </ligand>
</feature>
<feature type="binding site" evidence="15">
    <location>
        <position position="313"/>
    </location>
    <ligand>
        <name>Mg(2+)</name>
        <dbReference type="ChEBI" id="CHEBI:18420"/>
        <label>1</label>
    </ligand>
</feature>
<dbReference type="AlphaFoldDB" id="A0A6L5YB36"/>
<evidence type="ECO:0000256" key="16">
    <source>
        <dbReference type="PROSITE-ProRule" id="PRU00409"/>
    </source>
</evidence>
<dbReference type="GO" id="GO:0008360">
    <property type="term" value="P:regulation of cell shape"/>
    <property type="evidence" value="ECO:0007669"/>
    <property type="project" value="UniProtKB-KW"/>
</dbReference>
<evidence type="ECO:0000256" key="2">
    <source>
        <dbReference type="ARBA" id="ARBA00010871"/>
    </source>
</evidence>
<dbReference type="InterPro" id="IPR011761">
    <property type="entry name" value="ATP-grasp"/>
</dbReference>
<dbReference type="NCBIfam" id="NF002528">
    <property type="entry name" value="PRK01966.1-4"/>
    <property type="match status" value="1"/>
</dbReference>
<evidence type="ECO:0000259" key="17">
    <source>
        <dbReference type="PROSITE" id="PS50975"/>
    </source>
</evidence>
<dbReference type="GO" id="GO:0005524">
    <property type="term" value="F:ATP binding"/>
    <property type="evidence" value="ECO:0007669"/>
    <property type="project" value="UniProtKB-UniRule"/>
</dbReference>
<keyword evidence="4 15" id="KW-0479">Metal-binding</keyword>
<dbReference type="PIRSF" id="PIRSF039102">
    <property type="entry name" value="Ddl/VanB"/>
    <property type="match status" value="1"/>
</dbReference>
<evidence type="ECO:0000313" key="19">
    <source>
        <dbReference type="Proteomes" id="UP000473699"/>
    </source>
</evidence>
<feature type="active site" evidence="13">
    <location>
        <position position="17"/>
    </location>
</feature>
<dbReference type="PROSITE" id="PS50975">
    <property type="entry name" value="ATP_GRASP"/>
    <property type="match status" value="1"/>
</dbReference>
<dbReference type="InterPro" id="IPR011127">
    <property type="entry name" value="Dala_Dala_lig_N"/>
</dbReference>
<protein>
    <recommendedName>
        <fullName evidence="12">D-alanine--D-alanine ligase</fullName>
        <ecNumber evidence="12">6.3.2.4</ecNumber>
    </recommendedName>
    <alternativeName>
        <fullName evidence="12">D-Ala-D-Ala ligase</fullName>
    </alternativeName>
    <alternativeName>
        <fullName evidence="12">D-alanylalanine synthetase</fullName>
    </alternativeName>
</protein>
<keyword evidence="11 12" id="KW-0961">Cell wall biogenesis/degradation</keyword>
<dbReference type="Gene3D" id="3.30.1490.20">
    <property type="entry name" value="ATP-grasp fold, A domain"/>
    <property type="match status" value="1"/>
</dbReference>
<accession>A0A6L5YB36</accession>
<comment type="subcellular location">
    <subcellularLocation>
        <location evidence="12">Cytoplasm</location>
    </subcellularLocation>
</comment>
<evidence type="ECO:0000256" key="7">
    <source>
        <dbReference type="ARBA" id="ARBA00022842"/>
    </source>
</evidence>
<comment type="function">
    <text evidence="12">Cell wall formation.</text>
</comment>
<keyword evidence="5 14" id="KW-0547">Nucleotide-binding</keyword>
<dbReference type="PANTHER" id="PTHR23132">
    <property type="entry name" value="D-ALANINE--D-ALANINE LIGASE"/>
    <property type="match status" value="1"/>
</dbReference>
<dbReference type="GO" id="GO:0005829">
    <property type="term" value="C:cytosol"/>
    <property type="evidence" value="ECO:0007669"/>
    <property type="project" value="TreeGrafter"/>
</dbReference>
<evidence type="ECO:0000256" key="1">
    <source>
        <dbReference type="ARBA" id="ARBA00001936"/>
    </source>
</evidence>
<comment type="catalytic activity">
    <reaction evidence="12">
        <text>2 D-alanine + ATP = D-alanyl-D-alanine + ADP + phosphate + H(+)</text>
        <dbReference type="Rhea" id="RHEA:11224"/>
        <dbReference type="ChEBI" id="CHEBI:15378"/>
        <dbReference type="ChEBI" id="CHEBI:30616"/>
        <dbReference type="ChEBI" id="CHEBI:43474"/>
        <dbReference type="ChEBI" id="CHEBI:57416"/>
        <dbReference type="ChEBI" id="CHEBI:57822"/>
        <dbReference type="ChEBI" id="CHEBI:456216"/>
        <dbReference type="EC" id="6.3.2.4"/>
    </reaction>
</comment>
<evidence type="ECO:0000256" key="10">
    <source>
        <dbReference type="ARBA" id="ARBA00023211"/>
    </source>
</evidence>
<dbReference type="Proteomes" id="UP000473699">
    <property type="component" value="Unassembled WGS sequence"/>
</dbReference>
<keyword evidence="7 15" id="KW-0460">Magnesium</keyword>
<dbReference type="PANTHER" id="PTHR23132:SF25">
    <property type="entry name" value="D-ALANINE--D-ALANINE LIGASE A"/>
    <property type="match status" value="1"/>
</dbReference>
<keyword evidence="3 12" id="KW-0436">Ligase</keyword>
<dbReference type="Gene3D" id="3.40.50.20">
    <property type="match status" value="1"/>
</dbReference>
<keyword evidence="10 15" id="KW-0464">Manganese</keyword>
<feature type="binding site" evidence="14">
    <location>
        <begin position="189"/>
        <end position="190"/>
    </location>
    <ligand>
        <name>ATP</name>
        <dbReference type="ChEBI" id="CHEBI:30616"/>
    </ligand>
</feature>
<evidence type="ECO:0000256" key="4">
    <source>
        <dbReference type="ARBA" id="ARBA00022723"/>
    </source>
</evidence>
<feature type="binding site" evidence="14">
    <location>
        <position position="137"/>
    </location>
    <ligand>
        <name>ATP</name>
        <dbReference type="ChEBI" id="CHEBI:30616"/>
    </ligand>
</feature>
<keyword evidence="19" id="KW-1185">Reference proteome</keyword>
<evidence type="ECO:0000256" key="15">
    <source>
        <dbReference type="PIRSR" id="PIRSR039102-3"/>
    </source>
</evidence>